<protein>
    <submittedName>
        <fullName evidence="6">Metalloendopeptidase</fullName>
    </submittedName>
</protein>
<dbReference type="PROSITE" id="PS01180">
    <property type="entry name" value="CUB"/>
    <property type="match status" value="1"/>
</dbReference>
<dbReference type="SUPFAM" id="SSF49854">
    <property type="entry name" value="Spermadhesin, CUB domain"/>
    <property type="match status" value="1"/>
</dbReference>
<evidence type="ECO:0000256" key="2">
    <source>
        <dbReference type="ARBA" id="ARBA00023157"/>
    </source>
</evidence>
<gene>
    <name evidence="6" type="ORF">ElyMa_001251700</name>
</gene>
<feature type="non-terminal residue" evidence="6">
    <location>
        <position position="1"/>
    </location>
</feature>
<dbReference type="Proteomes" id="UP000762676">
    <property type="component" value="Unassembled WGS sequence"/>
</dbReference>
<evidence type="ECO:0000256" key="1">
    <source>
        <dbReference type="ARBA" id="ARBA00022737"/>
    </source>
</evidence>
<feature type="compositionally biased region" description="Polar residues" evidence="4">
    <location>
        <begin position="29"/>
        <end position="44"/>
    </location>
</feature>
<dbReference type="Pfam" id="PF00431">
    <property type="entry name" value="CUB"/>
    <property type="match status" value="1"/>
</dbReference>
<evidence type="ECO:0000256" key="4">
    <source>
        <dbReference type="SAM" id="MobiDB-lite"/>
    </source>
</evidence>
<dbReference type="PANTHER" id="PTHR24251">
    <property type="entry name" value="OVOCHYMASE-RELATED"/>
    <property type="match status" value="1"/>
</dbReference>
<feature type="compositionally biased region" description="Polar residues" evidence="4">
    <location>
        <begin position="162"/>
        <end position="173"/>
    </location>
</feature>
<keyword evidence="7" id="KW-1185">Reference proteome</keyword>
<keyword evidence="1" id="KW-0677">Repeat</keyword>
<feature type="region of interest" description="Disordered" evidence="4">
    <location>
        <begin position="25"/>
        <end position="44"/>
    </location>
</feature>
<name>A0AAV4IDF3_9GAST</name>
<evidence type="ECO:0000313" key="6">
    <source>
        <dbReference type="EMBL" id="GFS07516.1"/>
    </source>
</evidence>
<feature type="domain" description="CUB" evidence="5">
    <location>
        <begin position="49"/>
        <end position="168"/>
    </location>
</feature>
<evidence type="ECO:0000256" key="3">
    <source>
        <dbReference type="PROSITE-ProRule" id="PRU00059"/>
    </source>
</evidence>
<feature type="compositionally biased region" description="Polar residues" evidence="4">
    <location>
        <begin position="198"/>
        <end position="221"/>
    </location>
</feature>
<dbReference type="InterPro" id="IPR035914">
    <property type="entry name" value="Sperma_CUB_dom_sf"/>
</dbReference>
<proteinExistence type="predicted"/>
<evidence type="ECO:0000259" key="5">
    <source>
        <dbReference type="PROSITE" id="PS01180"/>
    </source>
</evidence>
<feature type="region of interest" description="Disordered" evidence="4">
    <location>
        <begin position="162"/>
        <end position="224"/>
    </location>
</feature>
<dbReference type="EMBL" id="BMAT01002469">
    <property type="protein sequence ID" value="GFS07516.1"/>
    <property type="molecule type" value="Genomic_DNA"/>
</dbReference>
<dbReference type="CDD" id="cd00041">
    <property type="entry name" value="CUB"/>
    <property type="match status" value="1"/>
</dbReference>
<dbReference type="InterPro" id="IPR000859">
    <property type="entry name" value="CUB_dom"/>
</dbReference>
<reference evidence="6 7" key="1">
    <citation type="journal article" date="2021" name="Elife">
        <title>Chloroplast acquisition without the gene transfer in kleptoplastic sea slugs, Plakobranchus ocellatus.</title>
        <authorList>
            <person name="Maeda T."/>
            <person name="Takahashi S."/>
            <person name="Yoshida T."/>
            <person name="Shimamura S."/>
            <person name="Takaki Y."/>
            <person name="Nagai Y."/>
            <person name="Toyoda A."/>
            <person name="Suzuki Y."/>
            <person name="Arimoto A."/>
            <person name="Ishii H."/>
            <person name="Satoh N."/>
            <person name="Nishiyama T."/>
            <person name="Hasebe M."/>
            <person name="Maruyama T."/>
            <person name="Minagawa J."/>
            <person name="Obokata J."/>
            <person name="Shigenobu S."/>
        </authorList>
    </citation>
    <scope>NUCLEOTIDE SEQUENCE [LARGE SCALE GENOMIC DNA]</scope>
</reference>
<dbReference type="SMART" id="SM00042">
    <property type="entry name" value="CUB"/>
    <property type="match status" value="1"/>
</dbReference>
<organism evidence="6 7">
    <name type="scientific">Elysia marginata</name>
    <dbReference type="NCBI Taxonomy" id="1093978"/>
    <lineage>
        <taxon>Eukaryota</taxon>
        <taxon>Metazoa</taxon>
        <taxon>Spiralia</taxon>
        <taxon>Lophotrochozoa</taxon>
        <taxon>Mollusca</taxon>
        <taxon>Gastropoda</taxon>
        <taxon>Heterobranchia</taxon>
        <taxon>Euthyneura</taxon>
        <taxon>Panpulmonata</taxon>
        <taxon>Sacoglossa</taxon>
        <taxon>Placobranchoidea</taxon>
        <taxon>Plakobranchidae</taxon>
        <taxon>Elysia</taxon>
    </lineage>
</organism>
<dbReference type="FunFam" id="2.60.120.290:FF:000005">
    <property type="entry name" value="Procollagen C-endopeptidase enhancer 1"/>
    <property type="match status" value="1"/>
</dbReference>
<dbReference type="AlphaFoldDB" id="A0AAV4IDF3"/>
<accession>A0AAV4IDF3</accession>
<comment type="caution">
    <text evidence="3">Lacks conserved residue(s) required for the propagation of feature annotation.</text>
</comment>
<sequence>PHNDYTTSRPRVYYNYISTSRPQAYPDGFTTSRPQAPHNDYTTSRPRDCGHDLYGNWGEIRSPRHDPDDLFNYHCVWTITTDPDTQVCLWFAGFDLKNDCQPECLCDKLLIYNGNHRLTGGTPDSPLATYCGSSPPHKLTATGNKMTIEFWSSSSGRRTGFNATWSQFPPRQQSNDSSFQTSTASSNSFDEARERTQSNRFYDQTPAMNPNNFETASTISPTDLDADRVSGRAETKDFFFQTSTVSTNGFREASSASPTDFETALRNAAWENYFKKLAESCRKRFWITYGRGKGYTYSMKQFVLCVKRTCPEPVRAPTLLSLYN</sequence>
<comment type="caution">
    <text evidence="6">The sequence shown here is derived from an EMBL/GenBank/DDBJ whole genome shotgun (WGS) entry which is preliminary data.</text>
</comment>
<keyword evidence="2" id="KW-1015">Disulfide bond</keyword>
<feature type="compositionally biased region" description="Low complexity" evidence="4">
    <location>
        <begin position="174"/>
        <end position="189"/>
    </location>
</feature>
<evidence type="ECO:0000313" key="7">
    <source>
        <dbReference type="Proteomes" id="UP000762676"/>
    </source>
</evidence>
<dbReference type="Gene3D" id="2.60.120.290">
    <property type="entry name" value="Spermadhesin, CUB domain"/>
    <property type="match status" value="1"/>
</dbReference>